<comment type="caution">
    <text evidence="6">The sequence shown here is derived from an EMBL/GenBank/DDBJ whole genome shotgun (WGS) entry which is preliminary data.</text>
</comment>
<reference evidence="7" key="1">
    <citation type="journal article" date="2019" name="Int. J. Syst. Evol. Microbiol.">
        <title>The Global Catalogue of Microorganisms (GCM) 10K type strain sequencing project: providing services to taxonomists for standard genome sequencing and annotation.</title>
        <authorList>
            <consortium name="The Broad Institute Genomics Platform"/>
            <consortium name="The Broad Institute Genome Sequencing Center for Infectious Disease"/>
            <person name="Wu L."/>
            <person name="Ma J."/>
        </authorList>
    </citation>
    <scope>NUCLEOTIDE SEQUENCE [LARGE SCALE GENOMIC DNA]</scope>
    <source>
        <strain evidence="7">KCTC 32998</strain>
    </source>
</reference>
<dbReference type="InterPro" id="IPR036388">
    <property type="entry name" value="WH-like_DNA-bd_sf"/>
</dbReference>
<dbReference type="PROSITE" id="PS50042">
    <property type="entry name" value="CNMP_BINDING_3"/>
    <property type="match status" value="1"/>
</dbReference>
<dbReference type="SMART" id="SM00100">
    <property type="entry name" value="cNMP"/>
    <property type="match status" value="1"/>
</dbReference>
<dbReference type="InterPro" id="IPR036390">
    <property type="entry name" value="WH_DNA-bd_sf"/>
</dbReference>
<dbReference type="InterPro" id="IPR050397">
    <property type="entry name" value="Env_Response_Regulators"/>
</dbReference>
<dbReference type="SUPFAM" id="SSF51206">
    <property type="entry name" value="cAMP-binding domain-like"/>
    <property type="match status" value="1"/>
</dbReference>
<keyword evidence="2" id="KW-0238">DNA-binding</keyword>
<dbReference type="PROSITE" id="PS51063">
    <property type="entry name" value="HTH_CRP_2"/>
    <property type="match status" value="1"/>
</dbReference>
<dbReference type="PANTHER" id="PTHR24567">
    <property type="entry name" value="CRP FAMILY TRANSCRIPTIONAL REGULATORY PROTEIN"/>
    <property type="match status" value="1"/>
</dbReference>
<dbReference type="SMART" id="SM00419">
    <property type="entry name" value="HTH_CRP"/>
    <property type="match status" value="1"/>
</dbReference>
<accession>A0ABQ3EGS0</accession>
<dbReference type="Gene3D" id="2.60.120.10">
    <property type="entry name" value="Jelly Rolls"/>
    <property type="match status" value="1"/>
</dbReference>
<dbReference type="Pfam" id="PF00027">
    <property type="entry name" value="cNMP_binding"/>
    <property type="match status" value="1"/>
</dbReference>
<protein>
    <submittedName>
        <fullName evidence="6">Crp/Fnr family transcriptional regulator</fullName>
    </submittedName>
</protein>
<evidence type="ECO:0000259" key="4">
    <source>
        <dbReference type="PROSITE" id="PS50042"/>
    </source>
</evidence>
<dbReference type="Proteomes" id="UP000646745">
    <property type="component" value="Unassembled WGS sequence"/>
</dbReference>
<evidence type="ECO:0000256" key="2">
    <source>
        <dbReference type="ARBA" id="ARBA00023125"/>
    </source>
</evidence>
<feature type="domain" description="HTH crp-type" evidence="5">
    <location>
        <begin position="145"/>
        <end position="219"/>
    </location>
</feature>
<dbReference type="EMBL" id="BMZI01000010">
    <property type="protein sequence ID" value="GHB34164.1"/>
    <property type="molecule type" value="Genomic_DNA"/>
</dbReference>
<organism evidence="6 7">
    <name type="scientific">Salinicola rhizosphaerae</name>
    <dbReference type="NCBI Taxonomy" id="1443141"/>
    <lineage>
        <taxon>Bacteria</taxon>
        <taxon>Pseudomonadati</taxon>
        <taxon>Pseudomonadota</taxon>
        <taxon>Gammaproteobacteria</taxon>
        <taxon>Oceanospirillales</taxon>
        <taxon>Halomonadaceae</taxon>
        <taxon>Salinicola</taxon>
    </lineage>
</organism>
<dbReference type="Pfam" id="PF13545">
    <property type="entry name" value="HTH_Crp_2"/>
    <property type="match status" value="1"/>
</dbReference>
<dbReference type="PANTHER" id="PTHR24567:SF68">
    <property type="entry name" value="DNA-BINDING TRANSCRIPTIONAL DUAL REGULATOR CRP"/>
    <property type="match status" value="1"/>
</dbReference>
<dbReference type="Gene3D" id="1.10.10.10">
    <property type="entry name" value="Winged helix-like DNA-binding domain superfamily/Winged helix DNA-binding domain"/>
    <property type="match status" value="1"/>
</dbReference>
<dbReference type="InterPro" id="IPR000595">
    <property type="entry name" value="cNMP-bd_dom"/>
</dbReference>
<evidence type="ECO:0000313" key="7">
    <source>
        <dbReference type="Proteomes" id="UP000646745"/>
    </source>
</evidence>
<keyword evidence="1" id="KW-0805">Transcription regulation</keyword>
<evidence type="ECO:0000256" key="1">
    <source>
        <dbReference type="ARBA" id="ARBA00023015"/>
    </source>
</evidence>
<dbReference type="SUPFAM" id="SSF46785">
    <property type="entry name" value="Winged helix' DNA-binding domain"/>
    <property type="match status" value="1"/>
</dbReference>
<keyword evidence="7" id="KW-1185">Reference proteome</keyword>
<evidence type="ECO:0000313" key="6">
    <source>
        <dbReference type="EMBL" id="GHB34164.1"/>
    </source>
</evidence>
<gene>
    <name evidence="6" type="ORF">GCM10009038_36530</name>
</gene>
<feature type="domain" description="Cyclic nucleotide-binding" evidence="4">
    <location>
        <begin position="11"/>
        <end position="131"/>
    </location>
</feature>
<name>A0ABQ3EGS0_9GAMM</name>
<dbReference type="InterPro" id="IPR018490">
    <property type="entry name" value="cNMP-bd_dom_sf"/>
</dbReference>
<sequence>MLEPCFHRLDNFTSLAAEEKEAFQSALKRHRQVARGEHLLSAGSEPRAIHVILQGWASRYKLLDNGQQHIVAYLMPGDICDVHITLLKRMDHSVRAETAMRVGVIGQDALDRLLREHPRLARALYWSMMVDESIAREWLINQAGRSAEERIAHLFCELLVRSRASGLADDNVFQFPMSQTKIGEAMGMTSVHANRVMQSLRRRGLIETGRKSIRILNWPAIQAFSGFTDDYLHLTP</sequence>
<proteinExistence type="predicted"/>
<evidence type="ECO:0000259" key="5">
    <source>
        <dbReference type="PROSITE" id="PS51063"/>
    </source>
</evidence>
<keyword evidence="3" id="KW-0804">Transcription</keyword>
<dbReference type="InterPro" id="IPR012318">
    <property type="entry name" value="HTH_CRP"/>
</dbReference>
<dbReference type="RefSeq" id="WP_189446188.1">
    <property type="nucleotide sequence ID" value="NZ_BMZI01000010.1"/>
</dbReference>
<dbReference type="CDD" id="cd00038">
    <property type="entry name" value="CAP_ED"/>
    <property type="match status" value="1"/>
</dbReference>
<evidence type="ECO:0000256" key="3">
    <source>
        <dbReference type="ARBA" id="ARBA00023163"/>
    </source>
</evidence>
<dbReference type="InterPro" id="IPR014710">
    <property type="entry name" value="RmlC-like_jellyroll"/>
</dbReference>